<reference evidence="2" key="1">
    <citation type="submission" date="2022-10" db="EMBL/GenBank/DDBJ databases">
        <title>Comparative genomics and taxonomic characterization of three novel marine species of genus Reichenbachiella exhibiting antioxidant and polysaccharide degradation activities.</title>
        <authorList>
            <person name="Muhammad N."/>
            <person name="Lee Y.-J."/>
            <person name="Ko J."/>
            <person name="Kim S.-G."/>
        </authorList>
    </citation>
    <scope>NUCLEOTIDE SEQUENCE</scope>
    <source>
        <strain evidence="2">Wsw4-B4</strain>
    </source>
</reference>
<dbReference type="SUPFAM" id="SSF56112">
    <property type="entry name" value="Protein kinase-like (PK-like)"/>
    <property type="match status" value="1"/>
</dbReference>
<dbReference type="InterPro" id="IPR011009">
    <property type="entry name" value="Kinase-like_dom_sf"/>
</dbReference>
<dbReference type="Pfam" id="PF01636">
    <property type="entry name" value="APH"/>
    <property type="match status" value="1"/>
</dbReference>
<protein>
    <submittedName>
        <fullName evidence="2">Aminoglycoside phosphotransferase family protein</fullName>
    </submittedName>
</protein>
<feature type="domain" description="Aminoglycoside phosphotransferase" evidence="1">
    <location>
        <begin position="18"/>
        <end position="266"/>
    </location>
</feature>
<dbReference type="RefSeq" id="WP_263053030.1">
    <property type="nucleotide sequence ID" value="NZ_CP106735.1"/>
</dbReference>
<name>A0ABY6D592_9BACT</name>
<dbReference type="PANTHER" id="PTHR21064:SF5">
    <property type="entry name" value="SLR1880 PROTEIN"/>
    <property type="match status" value="1"/>
</dbReference>
<evidence type="ECO:0000313" key="2">
    <source>
        <dbReference type="EMBL" id="UXX81306.1"/>
    </source>
</evidence>
<organism evidence="2 3">
    <name type="scientific">Reichenbachiella carrageenanivorans</name>
    <dbReference type="NCBI Taxonomy" id="2979869"/>
    <lineage>
        <taxon>Bacteria</taxon>
        <taxon>Pseudomonadati</taxon>
        <taxon>Bacteroidota</taxon>
        <taxon>Cytophagia</taxon>
        <taxon>Cytophagales</taxon>
        <taxon>Reichenbachiellaceae</taxon>
        <taxon>Reichenbachiella</taxon>
    </lineage>
</organism>
<accession>A0ABY6D592</accession>
<dbReference type="InterPro" id="IPR050249">
    <property type="entry name" value="Pseudomonas-type_ThrB"/>
</dbReference>
<dbReference type="Proteomes" id="UP001062165">
    <property type="component" value="Chromosome"/>
</dbReference>
<keyword evidence="3" id="KW-1185">Reference proteome</keyword>
<dbReference type="Gene3D" id="3.90.1200.10">
    <property type="match status" value="1"/>
</dbReference>
<dbReference type="InterPro" id="IPR002575">
    <property type="entry name" value="Aminoglycoside_PTrfase"/>
</dbReference>
<dbReference type="PANTHER" id="PTHR21064">
    <property type="entry name" value="AMINOGLYCOSIDE PHOSPHOTRANSFERASE DOMAIN-CONTAINING PROTEIN-RELATED"/>
    <property type="match status" value="1"/>
</dbReference>
<gene>
    <name evidence="2" type="ORF">N7E81_09405</name>
</gene>
<evidence type="ECO:0000259" key="1">
    <source>
        <dbReference type="Pfam" id="PF01636"/>
    </source>
</evidence>
<dbReference type="EMBL" id="CP106735">
    <property type="protein sequence ID" value="UXX81306.1"/>
    <property type="molecule type" value="Genomic_DNA"/>
</dbReference>
<proteinExistence type="predicted"/>
<sequence length="357" mass="40345">MKEIISQFFGDKKFSKAIPFGSGHINDTYRIVGVEGVQEDFLLQRINHHVFQDVPLLMGNMVAVTDHLNRKIVTSAELSSTTQTIDIIPAINGQSFIEDGSGDFWRVMVFLKGYESYDLVETPEQAYYGARAFGQFMMMLDDFDASTLGDVIPDFHNIISRLTAFQSAVSQDVAGRVARCQDEIKYVLSLADQMCGIEKLKQSGAIRQRVTHNDTKFNNVLLSADHQRSCVIDLDTVMPGVVHYDFGDGVRTSTGTAAEDELNLDKIQFDMEKFEAFAHGYLEMTREVLQPIELAHLALSGPLLAYIMGVRFLTDYLSGDHYYKIAYEQHNYDRARNQLTFTKRMMERLPDMAAILA</sequence>
<evidence type="ECO:0000313" key="3">
    <source>
        <dbReference type="Proteomes" id="UP001062165"/>
    </source>
</evidence>